<name>A0A8H7Y7V9_PSICU</name>
<organism evidence="1">
    <name type="scientific">Psilocybe cubensis</name>
    <name type="common">Psychedelic mushroom</name>
    <name type="synonym">Stropharia cubensis</name>
    <dbReference type="NCBI Taxonomy" id="181762"/>
    <lineage>
        <taxon>Eukaryota</taxon>
        <taxon>Fungi</taxon>
        <taxon>Dikarya</taxon>
        <taxon>Basidiomycota</taxon>
        <taxon>Agaricomycotina</taxon>
        <taxon>Agaricomycetes</taxon>
        <taxon>Agaricomycetidae</taxon>
        <taxon>Agaricales</taxon>
        <taxon>Agaricineae</taxon>
        <taxon>Strophariaceae</taxon>
        <taxon>Psilocybe</taxon>
    </lineage>
</organism>
<evidence type="ECO:0000313" key="1">
    <source>
        <dbReference type="EMBL" id="KAG5172951.1"/>
    </source>
</evidence>
<protein>
    <recommendedName>
        <fullName evidence="2">F-box domain-containing protein</fullName>
    </recommendedName>
</protein>
<dbReference type="AlphaFoldDB" id="A0A8H7Y7V9"/>
<accession>A0A8H7Y7V9</accession>
<sequence length="479" mass="54881">MLSNVVTGSLLRSSPLKLTTPSWPKMSLTPECDCEHTQPITTYYHRRTVTPQLPPELWLEIFEFATYVHSQSTITPLDPFTPRHVCRSALGANSPSLASRTKLVLVLVSKEWRNIALQLLYRHIEVRSIHRAQLILRALQHGVSNHEPYGQWTRHIEIFTFTRGANDIRYLHAIYKILELCPELRILSGNWTNLIHVDFLQAVAKLLGPSLRALFWKETTPKPLRQSKFLTATTPEFLGAFQSLRTLDLHHFLGSEPNTWSEPPTPKLPYLQDLILSMRPECLKVATFIAMPSLRNLTLQTTGWCIESEKLLANFLKINGAFITTVDVPLPLEFETESQIREPTTPYVNVNIFLNQDLCPILDTISFPANAMQITSHIHRTLRRIGFRGCKLDGLYPQKSSTLRDHLMAINFDKYPRLQVIQIIGFLVDAHAERIARDIFIWWAERFESEMGVAFLDGEAVLWQYDVDQDKIAPTPIEG</sequence>
<proteinExistence type="predicted"/>
<dbReference type="EMBL" id="JAFIQS010000002">
    <property type="protein sequence ID" value="KAG5172951.1"/>
    <property type="molecule type" value="Genomic_DNA"/>
</dbReference>
<comment type="caution">
    <text evidence="1">The sequence shown here is derived from an EMBL/GenBank/DDBJ whole genome shotgun (WGS) entry which is preliminary data.</text>
</comment>
<reference evidence="1" key="1">
    <citation type="submission" date="2021-02" db="EMBL/GenBank/DDBJ databases">
        <title>Psilocybe cubensis genome.</title>
        <authorList>
            <person name="Mckernan K.J."/>
            <person name="Crawford S."/>
            <person name="Trippe A."/>
            <person name="Kane L.T."/>
            <person name="Mclaughlin S."/>
        </authorList>
    </citation>
    <scope>NUCLEOTIDE SEQUENCE [LARGE SCALE GENOMIC DNA]</scope>
    <source>
        <strain evidence="1">MGC-MH-2018</strain>
    </source>
</reference>
<evidence type="ECO:0008006" key="2">
    <source>
        <dbReference type="Google" id="ProtNLM"/>
    </source>
</evidence>
<dbReference type="OrthoDB" id="3171058at2759"/>
<gene>
    <name evidence="1" type="ORF">JR316_002456</name>
</gene>
<dbReference type="SUPFAM" id="SSF52047">
    <property type="entry name" value="RNI-like"/>
    <property type="match status" value="1"/>
</dbReference>